<keyword evidence="5 9" id="KW-0032">Aminotransferase</keyword>
<dbReference type="GO" id="GO:0033362">
    <property type="term" value="P:lysine biosynthetic process via diaminopimelate, diaminopimelate-aminotransferase pathway"/>
    <property type="evidence" value="ECO:0007669"/>
    <property type="project" value="UniProtKB-UniRule"/>
</dbReference>
<evidence type="ECO:0000256" key="9">
    <source>
        <dbReference type="HAMAP-Rule" id="MF_01642"/>
    </source>
</evidence>
<keyword evidence="7 9" id="KW-0663">Pyridoxal phosphate</keyword>
<evidence type="ECO:0000256" key="6">
    <source>
        <dbReference type="ARBA" id="ARBA00022679"/>
    </source>
</evidence>
<feature type="binding site" evidence="9">
    <location>
        <position position="175"/>
    </location>
    <ligand>
        <name>pyridoxal 5'-phosphate</name>
        <dbReference type="ChEBI" id="CHEBI:597326"/>
    </ligand>
</feature>
<dbReference type="EMBL" id="DVNJ01000016">
    <property type="protein sequence ID" value="HIU62736.1"/>
    <property type="molecule type" value="Genomic_DNA"/>
</dbReference>
<feature type="binding site" evidence="9">
    <location>
        <position position="245"/>
    </location>
    <ligand>
        <name>pyridoxal 5'-phosphate</name>
        <dbReference type="ChEBI" id="CHEBI:597326"/>
    </ligand>
</feature>
<reference evidence="11" key="2">
    <citation type="journal article" date="2021" name="PeerJ">
        <title>Extensive microbial diversity within the chicken gut microbiome revealed by metagenomics and culture.</title>
        <authorList>
            <person name="Gilroy R."/>
            <person name="Ravi A."/>
            <person name="Getino M."/>
            <person name="Pursley I."/>
            <person name="Horton D.L."/>
            <person name="Alikhan N.F."/>
            <person name="Baker D."/>
            <person name="Gharbi K."/>
            <person name="Hall N."/>
            <person name="Watson M."/>
            <person name="Adriaenssens E.M."/>
            <person name="Foster-Nyarko E."/>
            <person name="Jarju S."/>
            <person name="Secka A."/>
            <person name="Antonio M."/>
            <person name="Oren A."/>
            <person name="Chaudhuri R.R."/>
            <person name="La Ragione R."/>
            <person name="Hildebrand F."/>
            <person name="Pallen M.J."/>
        </authorList>
    </citation>
    <scope>NUCLEOTIDE SEQUENCE</scope>
    <source>
        <strain evidence="11">9366</strain>
    </source>
</reference>
<comment type="function">
    <text evidence="9">Involved in the synthesis of meso-diaminopimelate (m-DAP or DL-DAP), required for both lysine and peptidoglycan biosynthesis. Catalyzes the direct conversion of tetrahydrodipicolinate to LL-diaminopimelate.</text>
</comment>
<dbReference type="NCBIfam" id="TIGR03542">
    <property type="entry name" value="DAPAT_plant"/>
    <property type="match status" value="1"/>
</dbReference>
<evidence type="ECO:0000256" key="5">
    <source>
        <dbReference type="ARBA" id="ARBA00022576"/>
    </source>
</evidence>
<protein>
    <recommendedName>
        <fullName evidence="4 9">LL-diaminopimelate aminotransferase</fullName>
        <shortName evidence="9">DAP-AT</shortName>
        <shortName evidence="9">DAP-aminotransferase</shortName>
        <shortName evidence="9">LL-DAP-aminotransferase</shortName>
        <ecNumber evidence="3 9">2.6.1.83</ecNumber>
    </recommendedName>
</protein>
<feature type="binding site" evidence="9">
    <location>
        <begin position="234"/>
        <end position="236"/>
    </location>
    <ligand>
        <name>pyridoxal 5'-phosphate</name>
        <dbReference type="ChEBI" id="CHEBI:597326"/>
    </ligand>
</feature>
<comment type="similarity">
    <text evidence="9">Belongs to the class-I pyridoxal-phosphate-dependent aminotransferase family. LL-diaminopimelate aminotransferase subfamily.</text>
</comment>
<dbReference type="SUPFAM" id="SSF53383">
    <property type="entry name" value="PLP-dependent transferases"/>
    <property type="match status" value="1"/>
</dbReference>
<feature type="domain" description="Aminotransferase class I/classII large" evidence="10">
    <location>
        <begin position="34"/>
        <end position="384"/>
    </location>
</feature>
<dbReference type="GO" id="GO:0010285">
    <property type="term" value="F:L,L-diaminopimelate aminotransferase activity"/>
    <property type="evidence" value="ECO:0007669"/>
    <property type="project" value="UniProtKB-UniRule"/>
</dbReference>
<feature type="binding site" evidence="9">
    <location>
        <position position="71"/>
    </location>
    <ligand>
        <name>pyridoxal 5'-phosphate</name>
        <dbReference type="ChEBI" id="CHEBI:597326"/>
    </ligand>
</feature>
<feature type="modified residue" description="N6-(pyridoxal phosphate)lysine" evidence="9">
    <location>
        <position position="237"/>
    </location>
</feature>
<dbReference type="InterPro" id="IPR015424">
    <property type="entry name" value="PyrdxlP-dep_Trfase"/>
</dbReference>
<feature type="binding site" evidence="9">
    <location>
        <position position="273"/>
    </location>
    <ligand>
        <name>pyridoxal 5'-phosphate</name>
        <dbReference type="ChEBI" id="CHEBI:597326"/>
    </ligand>
</feature>
<dbReference type="EC" id="2.6.1.83" evidence="3 9"/>
<feature type="binding site" evidence="9">
    <location>
        <position position="14"/>
    </location>
    <ligand>
        <name>substrate</name>
    </ligand>
</feature>
<dbReference type="InterPro" id="IPR019942">
    <property type="entry name" value="DapL/ALD1"/>
</dbReference>
<evidence type="ECO:0000256" key="8">
    <source>
        <dbReference type="ARBA" id="ARBA00051934"/>
    </source>
</evidence>
<feature type="binding site" evidence="9">
    <location>
        <position position="41"/>
    </location>
    <ligand>
        <name>substrate</name>
    </ligand>
</feature>
<dbReference type="Pfam" id="PF00155">
    <property type="entry name" value="Aminotran_1_2"/>
    <property type="match status" value="1"/>
</dbReference>
<dbReference type="InterPro" id="IPR015422">
    <property type="entry name" value="PyrdxlP-dep_Trfase_small"/>
</dbReference>
<evidence type="ECO:0000256" key="1">
    <source>
        <dbReference type="ARBA" id="ARBA00001933"/>
    </source>
</evidence>
<dbReference type="GO" id="GO:0030170">
    <property type="term" value="F:pyridoxal phosphate binding"/>
    <property type="evidence" value="ECO:0007669"/>
    <property type="project" value="UniProtKB-UniRule"/>
</dbReference>
<dbReference type="HAMAP" id="MF_01642">
    <property type="entry name" value="DapL_aminotrans_1"/>
    <property type="match status" value="1"/>
</dbReference>
<evidence type="ECO:0000256" key="2">
    <source>
        <dbReference type="ARBA" id="ARBA00004982"/>
    </source>
</evidence>
<keyword evidence="6 9" id="KW-0808">Transferase</keyword>
<evidence type="ECO:0000256" key="7">
    <source>
        <dbReference type="ARBA" id="ARBA00022898"/>
    </source>
</evidence>
<dbReference type="Proteomes" id="UP000824145">
    <property type="component" value="Unassembled WGS sequence"/>
</dbReference>
<evidence type="ECO:0000256" key="3">
    <source>
        <dbReference type="ARBA" id="ARBA00013138"/>
    </source>
</evidence>
<dbReference type="PANTHER" id="PTHR43144">
    <property type="entry name" value="AMINOTRANSFERASE"/>
    <property type="match status" value="1"/>
</dbReference>
<evidence type="ECO:0000256" key="4">
    <source>
        <dbReference type="ARBA" id="ARBA00018052"/>
    </source>
</evidence>
<comment type="pathway">
    <text evidence="2 9">Amino-acid biosynthesis; L-lysine biosynthesis via DAP pathway; LL-2,6-diaminopimelate from (S)-tetrahydrodipicolinate (aminotransferase route): step 1/1.</text>
</comment>
<evidence type="ECO:0000313" key="11">
    <source>
        <dbReference type="EMBL" id="HIU62736.1"/>
    </source>
</evidence>
<feature type="binding site" evidence="9">
    <location>
        <position position="175"/>
    </location>
    <ligand>
        <name>substrate</name>
    </ligand>
</feature>
<dbReference type="InterPro" id="IPR004839">
    <property type="entry name" value="Aminotransferase_I/II_large"/>
</dbReference>
<accession>A0A9D1SJQ9</accession>
<comment type="catalytic activity">
    <reaction evidence="8 9">
        <text>(2S,6S)-2,6-diaminopimelate + 2-oxoglutarate = (S)-2,3,4,5-tetrahydrodipicolinate + L-glutamate + H2O + H(+)</text>
        <dbReference type="Rhea" id="RHEA:23988"/>
        <dbReference type="ChEBI" id="CHEBI:15377"/>
        <dbReference type="ChEBI" id="CHEBI:15378"/>
        <dbReference type="ChEBI" id="CHEBI:16810"/>
        <dbReference type="ChEBI" id="CHEBI:16845"/>
        <dbReference type="ChEBI" id="CHEBI:29985"/>
        <dbReference type="ChEBI" id="CHEBI:57609"/>
        <dbReference type="EC" id="2.6.1.83"/>
    </reaction>
</comment>
<dbReference type="InterPro" id="IPR015421">
    <property type="entry name" value="PyrdxlP-dep_Trfase_major"/>
</dbReference>
<gene>
    <name evidence="9" type="primary">dapL</name>
    <name evidence="11" type="ORF">IAB07_03070</name>
</gene>
<dbReference type="CDD" id="cd00609">
    <property type="entry name" value="AAT_like"/>
    <property type="match status" value="1"/>
</dbReference>
<comment type="subunit">
    <text evidence="9">Homodimer.</text>
</comment>
<name>A0A9D1SJQ9_9FIRM</name>
<comment type="caution">
    <text evidence="11">The sequence shown here is derived from an EMBL/GenBank/DDBJ whole genome shotgun (WGS) entry which is preliminary data.</text>
</comment>
<feature type="binding site" evidence="9">
    <location>
        <position position="130"/>
    </location>
    <ligand>
        <name>pyridoxal 5'-phosphate</name>
        <dbReference type="ChEBI" id="CHEBI:597326"/>
    </ligand>
</feature>
<proteinExistence type="inferred from homology"/>
<feature type="binding site" evidence="9">
    <location>
        <position position="130"/>
    </location>
    <ligand>
        <name>substrate</name>
    </ligand>
</feature>
<comment type="cofactor">
    <cofactor evidence="1 9">
        <name>pyridoxal 5'-phosphate</name>
        <dbReference type="ChEBI" id="CHEBI:597326"/>
    </cofactor>
</comment>
<dbReference type="Gene3D" id="3.90.1150.10">
    <property type="entry name" value="Aspartate Aminotransferase, domain 1"/>
    <property type="match status" value="1"/>
</dbReference>
<evidence type="ECO:0000313" key="12">
    <source>
        <dbReference type="Proteomes" id="UP000824145"/>
    </source>
</evidence>
<reference evidence="11" key="1">
    <citation type="submission" date="2020-10" db="EMBL/GenBank/DDBJ databases">
        <authorList>
            <person name="Gilroy R."/>
        </authorList>
    </citation>
    <scope>NUCLEOTIDE SEQUENCE</scope>
    <source>
        <strain evidence="11">9366</strain>
    </source>
</reference>
<dbReference type="AlphaFoldDB" id="A0A9D1SJQ9"/>
<evidence type="ECO:0000259" key="10">
    <source>
        <dbReference type="Pfam" id="PF00155"/>
    </source>
</evidence>
<dbReference type="FunFam" id="3.40.640.10:FF:000099">
    <property type="entry name" value="LL-diaminopimelate aminotransferase, chloroplastic"/>
    <property type="match status" value="1"/>
</dbReference>
<sequence>MRISENFKALTPNYLFAEVAARVAAFKARFPEKEVISLGIGDVTLPLAEPVVRALKSAADEMGTKSGFRGYGPEQGYDFLREAIAGYYAGKGAALDKEEIFVSDGAKSDLGNLLDIFPRGITALIPDPVYPAYVDANLISGNKIVYAKALPENGFLPLPEKSVKADVIYICSPNNPTGAAYDEERLQMWVDHALKTGALIIYDAAYERFIKDKSLPTTIYSLRGAEYCAIEVCSLSKTAGFTGLRCGWTVVPKELQSGSVNAAWLRRQCVKFNGVPYVVQRAAQAVFSAEGLRAVEENIAYYGENARLIASALKEKGIRFFGGENSPYIWMECGMSSWEFFDKLLTCAQVVGTPGAGFGEAGEGYFRLTAFNSRENTTVAAERIKKL</sequence>
<feature type="binding site" evidence="9">
    <location>
        <begin position="106"/>
        <end position="107"/>
    </location>
    <ligand>
        <name>pyridoxal 5'-phosphate</name>
        <dbReference type="ChEBI" id="CHEBI:597326"/>
    </ligand>
</feature>
<dbReference type="Gene3D" id="3.40.640.10">
    <property type="entry name" value="Type I PLP-dependent aspartate aminotransferase-like (Major domain)"/>
    <property type="match status" value="1"/>
</dbReference>
<feature type="binding site" evidence="9">
    <location>
        <position position="367"/>
    </location>
    <ligand>
        <name>substrate</name>
    </ligand>
</feature>
<organism evidence="11 12">
    <name type="scientific">Candidatus Caccalectryoclostridium excrementigallinarum</name>
    <dbReference type="NCBI Taxonomy" id="2840710"/>
    <lineage>
        <taxon>Bacteria</taxon>
        <taxon>Bacillati</taxon>
        <taxon>Bacillota</taxon>
        <taxon>Clostridia</taxon>
        <taxon>Christensenellales</taxon>
        <taxon>Christensenellaceae</taxon>
        <taxon>Christensenellaceae incertae sedis</taxon>
        <taxon>Candidatus Caccalectryoclostridium</taxon>
    </lineage>
</organism>
<feature type="binding site" evidence="9">
    <location>
        <position position="273"/>
    </location>
    <ligand>
        <name>substrate</name>
    </ligand>
</feature>
<feature type="binding site" evidence="9">
    <location>
        <position position="107"/>
    </location>
    <ligand>
        <name>substrate</name>
    </ligand>
</feature>
<feature type="binding site" evidence="9">
    <location>
        <position position="206"/>
    </location>
    <ligand>
        <name>pyridoxal 5'-phosphate</name>
        <dbReference type="ChEBI" id="CHEBI:597326"/>
    </ligand>
</feature>